<dbReference type="GO" id="GO:0003677">
    <property type="term" value="F:DNA binding"/>
    <property type="evidence" value="ECO:0007669"/>
    <property type="project" value="UniProtKB-UniRule"/>
</dbReference>
<feature type="binding site" evidence="8">
    <location>
        <position position="392"/>
    </location>
    <ligand>
        <name>Zn(2+)</name>
        <dbReference type="ChEBI" id="CHEBI:29105"/>
        <label>2</label>
    </ligand>
</feature>
<evidence type="ECO:0000256" key="2">
    <source>
        <dbReference type="ARBA" id="ARBA00022705"/>
    </source>
</evidence>
<accession>A0A2T0H1I4</accession>
<evidence type="ECO:0000256" key="6">
    <source>
        <dbReference type="ARBA" id="ARBA00022840"/>
    </source>
</evidence>
<evidence type="ECO:0000256" key="1">
    <source>
        <dbReference type="ARBA" id="ARBA00022515"/>
    </source>
</evidence>
<dbReference type="Pfam" id="PF17764">
    <property type="entry name" value="PriA_3primeBD"/>
    <property type="match status" value="1"/>
</dbReference>
<feature type="binding site" evidence="8">
    <location>
        <position position="411"/>
    </location>
    <ligand>
        <name>Zn(2+)</name>
        <dbReference type="ChEBI" id="CHEBI:29105"/>
        <label>2</label>
    </ligand>
</feature>
<dbReference type="HAMAP" id="MF_00983">
    <property type="entry name" value="PriA"/>
    <property type="match status" value="1"/>
</dbReference>
<feature type="binding site" evidence="8">
    <location>
        <position position="414"/>
    </location>
    <ligand>
        <name>Zn(2+)</name>
        <dbReference type="ChEBI" id="CHEBI:29105"/>
        <label>2</label>
    </ligand>
</feature>
<evidence type="ECO:0000256" key="9">
    <source>
        <dbReference type="SAM" id="MobiDB-lite"/>
    </source>
</evidence>
<reference evidence="11 12" key="1">
    <citation type="submission" date="2018-03" db="EMBL/GenBank/DDBJ databases">
        <title>Actinopolyspora mortivallis from Sahara, screening for active biomolecules.</title>
        <authorList>
            <person name="Selama O."/>
            <person name="Wellington E.M.H."/>
            <person name="Hacene H."/>
        </authorList>
    </citation>
    <scope>NUCLEOTIDE SEQUENCE [LARGE SCALE GENOMIC DNA]</scope>
    <source>
        <strain evidence="11 12">M5A</strain>
    </source>
</reference>
<comment type="cofactor">
    <cofactor evidence="8">
        <name>Zn(2+)</name>
        <dbReference type="ChEBI" id="CHEBI:29105"/>
    </cofactor>
    <text evidence="8">Binds 2 zinc ions per subunit.</text>
</comment>
<keyword evidence="5 8" id="KW-0862">Zinc</keyword>
<dbReference type="FunCoup" id="A0A2T0H1I4">
    <property type="interactions" value="63"/>
</dbReference>
<feature type="binding site" evidence="8">
    <location>
        <position position="426"/>
    </location>
    <ligand>
        <name>Zn(2+)</name>
        <dbReference type="ChEBI" id="CHEBI:29105"/>
        <label>1</label>
    </ligand>
</feature>
<evidence type="ECO:0000256" key="4">
    <source>
        <dbReference type="ARBA" id="ARBA00022741"/>
    </source>
</evidence>
<feature type="binding site" evidence="8">
    <location>
        <position position="383"/>
    </location>
    <ligand>
        <name>Zn(2+)</name>
        <dbReference type="ChEBI" id="CHEBI:29105"/>
        <label>1</label>
    </ligand>
</feature>
<sequence>MPAAELPVARVLVDVSPHHLDRPFDYLIPARWDAEAVPGCRVRVRFNGRLLDGFLLERVADSEYAGRLSWLQRVVSTEPVLSGRTLELVRAVARRYAGTMSDVVSLAVPPRHAGAENEPAGQAASTPVAPSHTGWGGYENGRTFLEAVRAGRPARAVWQALPGEDWARRLAELAATAASAGRGTVVVVPDQRDLDRLSEACTELLGAGRFVALSGELDPAERYRRWLAVHRGKVRTVVGTRAAVFAPVVEPGLLVVWDDGDELHAYPRAPYPHVRDVLTHRSHAAGAALLVGGFARTAEAGLLVESGWAREIVAPRPTVRARAPRVTAVGEDDRQLERDPDTRAARLPAVAFEAARNALREERPVLVQVPRKGYVPALACAGCRERARCRHCGGPLAVPERPGTGATPVSCRWCGHGEAGFRCDNCGSDRLRAIVVGASRTAEELGRAFSGVVVRTSGGGRILDRVPSGPSLVVSTPGAEPPVAGGYGAALLLDARALLSRPELRAGEQALRLWLAAASLVRPADRGGRVVVLADSSFTQVQALVRWDPRWYASVELAARNELGFPPVKRVASVDGSPSAVSALLERIRLPEEAEVLGPVPLEEDTDSGPRERALVRAPRQQGRALADALWTAQAAHARSGGDPVRVRLDPLELI</sequence>
<proteinExistence type="inferred from homology"/>
<dbReference type="InterPro" id="IPR042115">
    <property type="entry name" value="PriA_3primeBD_sf"/>
</dbReference>
<keyword evidence="3 8" id="KW-0479">Metal-binding</keyword>
<comment type="caution">
    <text evidence="11">The sequence shown here is derived from an EMBL/GenBank/DDBJ whole genome shotgun (WGS) entry which is preliminary data.</text>
</comment>
<comment type="subunit">
    <text evidence="8">Component of the replication restart primosome.</text>
</comment>
<dbReference type="Proteomes" id="UP000239352">
    <property type="component" value="Unassembled WGS sequence"/>
</dbReference>
<dbReference type="PANTHER" id="PTHR30580">
    <property type="entry name" value="PRIMOSOMAL PROTEIN N"/>
    <property type="match status" value="1"/>
</dbReference>
<dbReference type="InterPro" id="IPR041222">
    <property type="entry name" value="PriA_3primeBD"/>
</dbReference>
<organism evidence="11 12">
    <name type="scientific">Actinopolyspora mortivallis</name>
    <dbReference type="NCBI Taxonomy" id="33906"/>
    <lineage>
        <taxon>Bacteria</taxon>
        <taxon>Bacillati</taxon>
        <taxon>Actinomycetota</taxon>
        <taxon>Actinomycetes</taxon>
        <taxon>Actinopolysporales</taxon>
        <taxon>Actinopolysporaceae</taxon>
        <taxon>Actinopolyspora</taxon>
    </lineage>
</organism>
<name>A0A2T0H1I4_ACTMO</name>
<dbReference type="GO" id="GO:0006302">
    <property type="term" value="P:double-strand break repair"/>
    <property type="evidence" value="ECO:0007669"/>
    <property type="project" value="InterPro"/>
</dbReference>
<evidence type="ECO:0000259" key="10">
    <source>
        <dbReference type="Pfam" id="PF17764"/>
    </source>
</evidence>
<keyword evidence="7 8" id="KW-0238">DNA-binding</keyword>
<dbReference type="GO" id="GO:0005524">
    <property type="term" value="F:ATP binding"/>
    <property type="evidence" value="ECO:0007669"/>
    <property type="project" value="UniProtKB-UniRule"/>
</dbReference>
<evidence type="ECO:0000256" key="8">
    <source>
        <dbReference type="HAMAP-Rule" id="MF_00983"/>
    </source>
</evidence>
<evidence type="ECO:0000313" key="11">
    <source>
        <dbReference type="EMBL" id="PRW65197.1"/>
    </source>
</evidence>
<protein>
    <recommendedName>
        <fullName evidence="8">Probable replication restart protein PriA</fullName>
    </recommendedName>
    <alternativeName>
        <fullName evidence="8">Putative ATP-dependent DNA helicase PriA</fullName>
    </alternativeName>
</protein>
<comment type="similarity">
    <text evidence="8">Belongs to the helicase family. PriA subfamily.</text>
</comment>
<keyword evidence="4 8" id="KW-0547">Nucleotide-binding</keyword>
<dbReference type="AlphaFoldDB" id="A0A2T0H1I4"/>
<dbReference type="EMBL" id="PVSR01000001">
    <property type="protein sequence ID" value="PRW65197.1"/>
    <property type="molecule type" value="Genomic_DNA"/>
</dbReference>
<evidence type="ECO:0000256" key="7">
    <source>
        <dbReference type="ARBA" id="ARBA00023125"/>
    </source>
</evidence>
<dbReference type="PANTHER" id="PTHR30580:SF0">
    <property type="entry name" value="PRIMOSOMAL PROTEIN N"/>
    <property type="match status" value="1"/>
</dbReference>
<feature type="binding site" evidence="8">
    <location>
        <position position="389"/>
    </location>
    <ligand>
        <name>Zn(2+)</name>
        <dbReference type="ChEBI" id="CHEBI:29105"/>
        <label>2</label>
    </ligand>
</feature>
<keyword evidence="1 8" id="KW-0639">Primosome</keyword>
<dbReference type="GO" id="GO:0008270">
    <property type="term" value="F:zinc ion binding"/>
    <property type="evidence" value="ECO:0007669"/>
    <property type="project" value="UniProtKB-UniRule"/>
</dbReference>
<dbReference type="GO" id="GO:1990077">
    <property type="term" value="C:primosome complex"/>
    <property type="evidence" value="ECO:0007669"/>
    <property type="project" value="UniProtKB-UniRule"/>
</dbReference>
<evidence type="ECO:0000313" key="12">
    <source>
        <dbReference type="Proteomes" id="UP000239352"/>
    </source>
</evidence>
<dbReference type="GO" id="GO:0006310">
    <property type="term" value="P:DNA recombination"/>
    <property type="evidence" value="ECO:0007669"/>
    <property type="project" value="InterPro"/>
</dbReference>
<feature type="binding site" evidence="8">
    <location>
        <position position="423"/>
    </location>
    <ligand>
        <name>Zn(2+)</name>
        <dbReference type="ChEBI" id="CHEBI:29105"/>
        <label>1</label>
    </ligand>
</feature>
<dbReference type="InterPro" id="IPR027417">
    <property type="entry name" value="P-loop_NTPase"/>
</dbReference>
<keyword evidence="12" id="KW-1185">Reference proteome</keyword>
<keyword evidence="2 8" id="KW-0235">DNA replication</keyword>
<dbReference type="Gene3D" id="3.40.50.300">
    <property type="entry name" value="P-loop containing nucleotide triphosphate hydrolases"/>
    <property type="match status" value="1"/>
</dbReference>
<keyword evidence="6 8" id="KW-0067">ATP-binding</keyword>
<dbReference type="InParanoid" id="A0A2T0H1I4"/>
<feature type="binding site" evidence="8">
    <location>
        <position position="380"/>
    </location>
    <ligand>
        <name>Zn(2+)</name>
        <dbReference type="ChEBI" id="CHEBI:29105"/>
        <label>1</label>
    </ligand>
</feature>
<dbReference type="GO" id="GO:0043138">
    <property type="term" value="F:3'-5' DNA helicase activity"/>
    <property type="evidence" value="ECO:0007669"/>
    <property type="project" value="TreeGrafter"/>
</dbReference>
<evidence type="ECO:0000256" key="3">
    <source>
        <dbReference type="ARBA" id="ARBA00022723"/>
    </source>
</evidence>
<dbReference type="GO" id="GO:0006270">
    <property type="term" value="P:DNA replication initiation"/>
    <property type="evidence" value="ECO:0007669"/>
    <property type="project" value="TreeGrafter"/>
</dbReference>
<gene>
    <name evidence="8" type="primary">priA</name>
    <name evidence="11" type="ORF">CEP50_01325</name>
</gene>
<feature type="domain" description="Primosomal protein N' 3' DNA-binding" evidence="10">
    <location>
        <begin position="10"/>
        <end position="109"/>
    </location>
</feature>
<dbReference type="Gene3D" id="3.40.1440.60">
    <property type="entry name" value="PriA, 3(prime) DNA-binding domain"/>
    <property type="match status" value="1"/>
</dbReference>
<dbReference type="STRING" id="1050202.GCA_000384035_01120"/>
<comment type="function">
    <text evidence="8">Initiates the restart of stalled replication forks, which reloads the replicative helicase on sites other than the origin of replication. Recognizes and binds to abandoned replication forks and remodels them to uncover a helicase loading site. Promotes assembly of the primosome at these replication forks.</text>
</comment>
<dbReference type="InterPro" id="IPR005259">
    <property type="entry name" value="PriA"/>
</dbReference>
<feature type="region of interest" description="Disordered" evidence="9">
    <location>
        <begin position="112"/>
        <end position="132"/>
    </location>
</feature>
<comment type="caution">
    <text evidence="8">As this protein does not have any detectable helicase domains, it probably does not have helicase activity.</text>
</comment>
<dbReference type="SUPFAM" id="SSF52540">
    <property type="entry name" value="P-loop containing nucleoside triphosphate hydrolases"/>
    <property type="match status" value="1"/>
</dbReference>
<evidence type="ECO:0000256" key="5">
    <source>
        <dbReference type="ARBA" id="ARBA00022833"/>
    </source>
</evidence>
<dbReference type="GO" id="GO:0006269">
    <property type="term" value="P:DNA replication, synthesis of primer"/>
    <property type="evidence" value="ECO:0007669"/>
    <property type="project" value="UniProtKB-KW"/>
</dbReference>